<proteinExistence type="predicted"/>
<name>A0A0A9GZ45_ARUDO</name>
<dbReference type="AlphaFoldDB" id="A0A0A9GZ45"/>
<protein>
    <submittedName>
        <fullName evidence="1">Uncharacterized protein</fullName>
    </submittedName>
</protein>
<evidence type="ECO:0000313" key="1">
    <source>
        <dbReference type="EMBL" id="JAE28814.1"/>
    </source>
</evidence>
<sequence length="110" mass="12117">MVSWPPRCSRRKGAQNGTSSCMCEVLLMDRCPIVYVAVESAARYASQRTSLSTLEALRLRMPAKMKRKACNEKLNKTSIWTAQSLQRRATPPAIAPLIAPVVANPVELSS</sequence>
<dbReference type="EMBL" id="GBRH01169082">
    <property type="protein sequence ID" value="JAE28814.1"/>
    <property type="molecule type" value="Transcribed_RNA"/>
</dbReference>
<reference evidence="1" key="1">
    <citation type="submission" date="2014-09" db="EMBL/GenBank/DDBJ databases">
        <authorList>
            <person name="Magalhaes I.L.F."/>
            <person name="Oliveira U."/>
            <person name="Santos F.R."/>
            <person name="Vidigal T.H.D.A."/>
            <person name="Brescovit A.D."/>
            <person name="Santos A.J."/>
        </authorList>
    </citation>
    <scope>NUCLEOTIDE SEQUENCE</scope>
    <source>
        <tissue evidence="1">Shoot tissue taken approximately 20 cm above the soil surface</tissue>
    </source>
</reference>
<reference evidence="1" key="2">
    <citation type="journal article" date="2015" name="Data Brief">
        <title>Shoot transcriptome of the giant reed, Arundo donax.</title>
        <authorList>
            <person name="Barrero R.A."/>
            <person name="Guerrero F.D."/>
            <person name="Moolhuijzen P."/>
            <person name="Goolsby J.A."/>
            <person name="Tidwell J."/>
            <person name="Bellgard S.E."/>
            <person name="Bellgard M.I."/>
        </authorList>
    </citation>
    <scope>NUCLEOTIDE SEQUENCE</scope>
    <source>
        <tissue evidence="1">Shoot tissue taken approximately 20 cm above the soil surface</tissue>
    </source>
</reference>
<organism evidence="1">
    <name type="scientific">Arundo donax</name>
    <name type="common">Giant reed</name>
    <name type="synonym">Donax arundinaceus</name>
    <dbReference type="NCBI Taxonomy" id="35708"/>
    <lineage>
        <taxon>Eukaryota</taxon>
        <taxon>Viridiplantae</taxon>
        <taxon>Streptophyta</taxon>
        <taxon>Embryophyta</taxon>
        <taxon>Tracheophyta</taxon>
        <taxon>Spermatophyta</taxon>
        <taxon>Magnoliopsida</taxon>
        <taxon>Liliopsida</taxon>
        <taxon>Poales</taxon>
        <taxon>Poaceae</taxon>
        <taxon>PACMAD clade</taxon>
        <taxon>Arundinoideae</taxon>
        <taxon>Arundineae</taxon>
        <taxon>Arundo</taxon>
    </lineage>
</organism>
<accession>A0A0A9GZ45</accession>